<dbReference type="AlphaFoldDB" id="A0A1H9AKN2"/>
<evidence type="ECO:0000256" key="1">
    <source>
        <dbReference type="ARBA" id="ARBA00010641"/>
    </source>
</evidence>
<dbReference type="Gene3D" id="1.10.1740.10">
    <property type="match status" value="1"/>
</dbReference>
<dbReference type="GO" id="GO:0006352">
    <property type="term" value="P:DNA-templated transcription initiation"/>
    <property type="evidence" value="ECO:0007669"/>
    <property type="project" value="InterPro"/>
</dbReference>
<dbReference type="InterPro" id="IPR014284">
    <property type="entry name" value="RNA_pol_sigma-70_dom"/>
</dbReference>
<dbReference type="Pfam" id="PF04542">
    <property type="entry name" value="Sigma70_r2"/>
    <property type="match status" value="1"/>
</dbReference>
<dbReference type="InterPro" id="IPR036388">
    <property type="entry name" value="WH-like_DNA-bd_sf"/>
</dbReference>
<evidence type="ECO:0000256" key="3">
    <source>
        <dbReference type="ARBA" id="ARBA00023082"/>
    </source>
</evidence>
<evidence type="ECO:0000313" key="9">
    <source>
        <dbReference type="Proteomes" id="UP000199021"/>
    </source>
</evidence>
<feature type="domain" description="RNA polymerase sigma-70 region 2" evidence="6">
    <location>
        <begin position="25"/>
        <end position="93"/>
    </location>
</feature>
<feature type="domain" description="RNA polymerase sigma factor 70 region 4 type 2" evidence="7">
    <location>
        <begin position="121"/>
        <end position="171"/>
    </location>
</feature>
<accession>A0A1H9AKN2</accession>
<dbReference type="GO" id="GO:0003677">
    <property type="term" value="F:DNA binding"/>
    <property type="evidence" value="ECO:0007669"/>
    <property type="project" value="UniProtKB-KW"/>
</dbReference>
<dbReference type="Gene3D" id="1.10.10.10">
    <property type="entry name" value="Winged helix-like DNA-binding domain superfamily/Winged helix DNA-binding domain"/>
    <property type="match status" value="1"/>
</dbReference>
<reference evidence="9" key="1">
    <citation type="submission" date="2016-10" db="EMBL/GenBank/DDBJ databases">
        <authorList>
            <person name="Varghese N."/>
            <person name="Submissions S."/>
        </authorList>
    </citation>
    <scope>NUCLEOTIDE SEQUENCE [LARGE SCALE GENOMIC DNA]</scope>
    <source>
        <strain evidence="9">DSM 24740</strain>
    </source>
</reference>
<dbReference type="SUPFAM" id="SSF88659">
    <property type="entry name" value="Sigma3 and sigma4 domains of RNA polymerase sigma factors"/>
    <property type="match status" value="1"/>
</dbReference>
<organism evidence="8 9">
    <name type="scientific">Neolewinella agarilytica</name>
    <dbReference type="NCBI Taxonomy" id="478744"/>
    <lineage>
        <taxon>Bacteria</taxon>
        <taxon>Pseudomonadati</taxon>
        <taxon>Bacteroidota</taxon>
        <taxon>Saprospiria</taxon>
        <taxon>Saprospirales</taxon>
        <taxon>Lewinellaceae</taxon>
        <taxon>Neolewinella</taxon>
    </lineage>
</organism>
<dbReference type="InParanoid" id="A0A1H9AKN2"/>
<evidence type="ECO:0000256" key="2">
    <source>
        <dbReference type="ARBA" id="ARBA00023015"/>
    </source>
</evidence>
<dbReference type="RefSeq" id="WP_090165299.1">
    <property type="nucleotide sequence ID" value="NZ_FOFB01000002.1"/>
</dbReference>
<dbReference type="InterPro" id="IPR013325">
    <property type="entry name" value="RNA_pol_sigma_r2"/>
</dbReference>
<dbReference type="InterPro" id="IPR013324">
    <property type="entry name" value="RNA_pol_sigma_r3/r4-like"/>
</dbReference>
<dbReference type="InterPro" id="IPR007627">
    <property type="entry name" value="RNA_pol_sigma70_r2"/>
</dbReference>
<dbReference type="InterPro" id="IPR013249">
    <property type="entry name" value="RNA_pol_sigma70_r4_t2"/>
</dbReference>
<keyword evidence="4" id="KW-0238">DNA-binding</keyword>
<evidence type="ECO:0000256" key="4">
    <source>
        <dbReference type="ARBA" id="ARBA00023125"/>
    </source>
</evidence>
<dbReference type="InterPro" id="IPR039425">
    <property type="entry name" value="RNA_pol_sigma-70-like"/>
</dbReference>
<dbReference type="Pfam" id="PF08281">
    <property type="entry name" value="Sigma70_r4_2"/>
    <property type="match status" value="1"/>
</dbReference>
<dbReference type="EMBL" id="FOFB01000002">
    <property type="protein sequence ID" value="SEP76508.1"/>
    <property type="molecule type" value="Genomic_DNA"/>
</dbReference>
<dbReference type="Proteomes" id="UP000199021">
    <property type="component" value="Unassembled WGS sequence"/>
</dbReference>
<evidence type="ECO:0000256" key="5">
    <source>
        <dbReference type="ARBA" id="ARBA00023163"/>
    </source>
</evidence>
<name>A0A1H9AKN2_9BACT</name>
<evidence type="ECO:0000259" key="7">
    <source>
        <dbReference type="Pfam" id="PF08281"/>
    </source>
</evidence>
<dbReference type="STRING" id="478744.SAMN05444359_102113"/>
<dbReference type="SUPFAM" id="SSF88946">
    <property type="entry name" value="Sigma2 domain of RNA polymerase sigma factors"/>
    <property type="match status" value="1"/>
</dbReference>
<proteinExistence type="inferred from homology"/>
<sequence length="199" mass="23126">MSTYQTNKNGANYRNDMIKLDFPELVSKYDSQVSAILNRYTSCSITLDEIKQKAFIKAYEKRSHYRGEASFGTWLFTIVRTVALDYLSRQKRREENRQRYGKTLPRSGSLDQKMNQLDAASIRDAVRALPKADAILLDLHYFQQRDIREIAIFLDCTPSHIRTKLSRARARAKTSLQKYFGQELNDLCPGWCQKDMPQA</sequence>
<keyword evidence="5" id="KW-0804">Transcription</keyword>
<dbReference type="NCBIfam" id="TIGR02937">
    <property type="entry name" value="sigma70-ECF"/>
    <property type="match status" value="1"/>
</dbReference>
<dbReference type="GO" id="GO:0016987">
    <property type="term" value="F:sigma factor activity"/>
    <property type="evidence" value="ECO:0007669"/>
    <property type="project" value="UniProtKB-KW"/>
</dbReference>
<keyword evidence="2" id="KW-0805">Transcription regulation</keyword>
<dbReference type="PANTHER" id="PTHR43133:SF8">
    <property type="entry name" value="RNA POLYMERASE SIGMA FACTOR HI_1459-RELATED"/>
    <property type="match status" value="1"/>
</dbReference>
<gene>
    <name evidence="8" type="ORF">SAMN05444359_102113</name>
</gene>
<dbReference type="OrthoDB" id="9780326at2"/>
<dbReference type="PANTHER" id="PTHR43133">
    <property type="entry name" value="RNA POLYMERASE ECF-TYPE SIGMA FACTO"/>
    <property type="match status" value="1"/>
</dbReference>
<comment type="similarity">
    <text evidence="1">Belongs to the sigma-70 factor family. ECF subfamily.</text>
</comment>
<keyword evidence="9" id="KW-1185">Reference proteome</keyword>
<evidence type="ECO:0000313" key="8">
    <source>
        <dbReference type="EMBL" id="SEP76508.1"/>
    </source>
</evidence>
<protein>
    <submittedName>
        <fullName evidence="8">RNA polymerase sigma-70 factor, ECF subfamily</fullName>
    </submittedName>
</protein>
<evidence type="ECO:0000259" key="6">
    <source>
        <dbReference type="Pfam" id="PF04542"/>
    </source>
</evidence>
<keyword evidence="3" id="KW-0731">Sigma factor</keyword>